<dbReference type="InterPro" id="IPR032154">
    <property type="entry name" value="Coatomer_g_Cpla"/>
</dbReference>
<name>A0AAN6VNK4_9PEZI</name>
<dbReference type="GO" id="GO:0009306">
    <property type="term" value="P:protein secretion"/>
    <property type="evidence" value="ECO:0007669"/>
    <property type="project" value="TreeGrafter"/>
</dbReference>
<comment type="subcellular location">
    <subcellularLocation>
        <location evidence="4">Cytoplasmic vesicle</location>
        <location evidence="4">COPI-coated vesicle membrane</location>
        <topology evidence="4">Peripheral membrane protein</topology>
        <orientation evidence="4">Cytoplasmic side</orientation>
    </subcellularLocation>
    <subcellularLocation>
        <location evidence="2">Endomembrane system</location>
        <topology evidence="2">Multi-pass membrane protein</topology>
    </subcellularLocation>
    <subcellularLocation>
        <location evidence="3">Golgi apparatus membrane</location>
        <topology evidence="3">Peripheral membrane protein</topology>
        <orientation evidence="3">Cytoplasmic side</orientation>
    </subcellularLocation>
</comment>
<keyword evidence="8" id="KW-0963">Cytoplasm</keyword>
<dbReference type="InterPro" id="IPR000462">
    <property type="entry name" value="CDP-OH_P_trans"/>
</dbReference>
<dbReference type="GO" id="GO:0000139">
    <property type="term" value="C:Golgi membrane"/>
    <property type="evidence" value="ECO:0007669"/>
    <property type="project" value="UniProtKB-SubCell"/>
</dbReference>
<dbReference type="Pfam" id="PF08752">
    <property type="entry name" value="COP-gamma_platf"/>
    <property type="match status" value="1"/>
</dbReference>
<dbReference type="FunFam" id="1.20.120.1760:FF:000012">
    <property type="entry name" value="sn-1,2-diacylglycerol cholinephosphotransferase"/>
    <property type="match status" value="1"/>
</dbReference>
<dbReference type="InterPro" id="IPR013040">
    <property type="entry name" value="Coatomer_gsu_app_Ig-like_dom"/>
</dbReference>
<dbReference type="EMBL" id="MU856900">
    <property type="protein sequence ID" value="KAK4154892.1"/>
    <property type="molecule type" value="Genomic_DNA"/>
</dbReference>
<dbReference type="PANTHER" id="PTHR10261:SF0">
    <property type="entry name" value="COATOMER SUBUNIT GAMMA-2"/>
    <property type="match status" value="1"/>
</dbReference>
<evidence type="ECO:0000256" key="3">
    <source>
        <dbReference type="ARBA" id="ARBA00004255"/>
    </source>
</evidence>
<dbReference type="InterPro" id="IPR048254">
    <property type="entry name" value="CDP_ALCOHOL_P_TRANSF_CS"/>
</dbReference>
<dbReference type="Pfam" id="PF01066">
    <property type="entry name" value="CDP-OH_P_transf"/>
    <property type="match status" value="1"/>
</dbReference>
<evidence type="ECO:0000256" key="26">
    <source>
        <dbReference type="SAM" id="Phobius"/>
    </source>
</evidence>
<feature type="domain" description="Clathrin/coatomer adaptor adaptin-like N-terminal" evidence="27">
    <location>
        <begin position="21"/>
        <end position="556"/>
    </location>
</feature>
<dbReference type="GO" id="GO:0005793">
    <property type="term" value="C:endoplasmic reticulum-Golgi intermediate compartment"/>
    <property type="evidence" value="ECO:0007669"/>
    <property type="project" value="TreeGrafter"/>
</dbReference>
<evidence type="ECO:0000256" key="5">
    <source>
        <dbReference type="ARBA" id="ARBA00010441"/>
    </source>
</evidence>
<evidence type="ECO:0000256" key="10">
    <source>
        <dbReference type="ARBA" id="ARBA00022679"/>
    </source>
</evidence>
<evidence type="ECO:0000313" key="31">
    <source>
        <dbReference type="Proteomes" id="UP001302745"/>
    </source>
</evidence>
<comment type="similarity">
    <text evidence="6">Belongs to the COPG family.</text>
</comment>
<evidence type="ECO:0000256" key="25">
    <source>
        <dbReference type="SAM" id="MobiDB-lite"/>
    </source>
</evidence>
<dbReference type="InterPro" id="IPR009028">
    <property type="entry name" value="Coatomer/calthrin_app_sub_C"/>
</dbReference>
<dbReference type="Gene3D" id="1.25.10.10">
    <property type="entry name" value="Leucine-rich Repeat Variant"/>
    <property type="match status" value="2"/>
</dbReference>
<dbReference type="Gene3D" id="3.30.310.10">
    <property type="entry name" value="TATA-Binding Protein"/>
    <property type="match status" value="1"/>
</dbReference>
<keyword evidence="9" id="KW-0597">Phosphoprotein</keyword>
<dbReference type="InterPro" id="IPR016024">
    <property type="entry name" value="ARM-type_fold"/>
</dbReference>
<dbReference type="FunFam" id="1.25.10.10:FF:000046">
    <property type="entry name" value="Coatomer subunit gamma"/>
    <property type="match status" value="1"/>
</dbReference>
<dbReference type="InterPro" id="IPR037067">
    <property type="entry name" value="Coatomer_gsu_app_sf"/>
</dbReference>
<evidence type="ECO:0000256" key="24">
    <source>
        <dbReference type="RuleBase" id="RU003750"/>
    </source>
</evidence>
<reference evidence="30" key="1">
    <citation type="journal article" date="2023" name="Mol. Phylogenet. Evol.">
        <title>Genome-scale phylogeny and comparative genomics of the fungal order Sordariales.</title>
        <authorList>
            <person name="Hensen N."/>
            <person name="Bonometti L."/>
            <person name="Westerberg I."/>
            <person name="Brannstrom I.O."/>
            <person name="Guillou S."/>
            <person name="Cros-Aarteil S."/>
            <person name="Calhoun S."/>
            <person name="Haridas S."/>
            <person name="Kuo A."/>
            <person name="Mondo S."/>
            <person name="Pangilinan J."/>
            <person name="Riley R."/>
            <person name="LaButti K."/>
            <person name="Andreopoulos B."/>
            <person name="Lipzen A."/>
            <person name="Chen C."/>
            <person name="Yan M."/>
            <person name="Daum C."/>
            <person name="Ng V."/>
            <person name="Clum A."/>
            <person name="Steindorff A."/>
            <person name="Ohm R.A."/>
            <person name="Martin F."/>
            <person name="Silar P."/>
            <person name="Natvig D.O."/>
            <person name="Lalanne C."/>
            <person name="Gautier V."/>
            <person name="Ament-Velasquez S.L."/>
            <person name="Kruys A."/>
            <person name="Hutchinson M.I."/>
            <person name="Powell A.J."/>
            <person name="Barry K."/>
            <person name="Miller A.N."/>
            <person name="Grigoriev I.V."/>
            <person name="Debuchy R."/>
            <person name="Gladieux P."/>
            <person name="Hiltunen Thoren M."/>
            <person name="Johannesson H."/>
        </authorList>
    </citation>
    <scope>NUCLEOTIDE SEQUENCE</scope>
    <source>
        <strain evidence="30">CBS 538.74</strain>
    </source>
</reference>
<keyword evidence="16" id="KW-0333">Golgi apparatus</keyword>
<dbReference type="GO" id="GO:0030126">
    <property type="term" value="C:COPI vesicle coat"/>
    <property type="evidence" value="ECO:0007669"/>
    <property type="project" value="InterPro"/>
</dbReference>
<dbReference type="Gene3D" id="1.20.120.1760">
    <property type="match status" value="1"/>
</dbReference>
<feature type="transmembrane region" description="Helical" evidence="26">
    <location>
        <begin position="1280"/>
        <end position="1303"/>
    </location>
</feature>
<comment type="function">
    <text evidence="19">The coatomer is a cytosolic protein complex that binds to dilysine motifs and reversibly associates with Golgi non-clathrin-coated vesicles, which further mediate biosynthetic protein transport from the ER, via the Golgi up to the trans Golgi network. Coatomer complex is required for budding from Golgi membranes, and is essential for the retrograde Golgi-to-ER transport of dilysine-tagged proteins.</text>
</comment>
<dbReference type="InterPro" id="IPR013041">
    <property type="entry name" value="Clathrin_app_Ig-like_sf"/>
</dbReference>
<keyword evidence="10 24" id="KW-0808">Transferase</keyword>
<evidence type="ECO:0000256" key="22">
    <source>
        <dbReference type="ARBA" id="ARBA00051857"/>
    </source>
</evidence>
<evidence type="ECO:0000256" key="15">
    <source>
        <dbReference type="ARBA" id="ARBA00022989"/>
    </source>
</evidence>
<evidence type="ECO:0000259" key="27">
    <source>
        <dbReference type="Pfam" id="PF01602"/>
    </source>
</evidence>
<keyword evidence="15 26" id="KW-1133">Transmembrane helix</keyword>
<feature type="transmembrane region" description="Helical" evidence="26">
    <location>
        <begin position="965"/>
        <end position="984"/>
    </location>
</feature>
<comment type="pathway">
    <text evidence="20">Phospholipid metabolism; phosphatidylcholine biosynthesis; phosphatidylcholine from phosphocholine: step 2/2.</text>
</comment>
<dbReference type="Pfam" id="PF16381">
    <property type="entry name" value="Coatomer_g_Cpla"/>
    <property type="match status" value="1"/>
</dbReference>
<feature type="transmembrane region" description="Helical" evidence="26">
    <location>
        <begin position="1180"/>
        <end position="1200"/>
    </location>
</feature>
<evidence type="ECO:0000256" key="1">
    <source>
        <dbReference type="ARBA" id="ARBA00001946"/>
    </source>
</evidence>
<dbReference type="PROSITE" id="PS00379">
    <property type="entry name" value="CDP_ALCOHOL_P_TRANSF"/>
    <property type="match status" value="1"/>
</dbReference>
<evidence type="ECO:0000256" key="13">
    <source>
        <dbReference type="ARBA" id="ARBA00022892"/>
    </source>
</evidence>
<keyword evidence="14" id="KW-0653">Protein transport</keyword>
<evidence type="ECO:0000256" key="20">
    <source>
        <dbReference type="ARBA" id="ARBA00037890"/>
    </source>
</evidence>
<dbReference type="SUPFAM" id="SSF48371">
    <property type="entry name" value="ARM repeat"/>
    <property type="match status" value="1"/>
</dbReference>
<evidence type="ECO:0000256" key="23">
    <source>
        <dbReference type="ARBA" id="ARBA00081297"/>
    </source>
</evidence>
<organism evidence="30 31">
    <name type="scientific">Chaetomidium leptoderma</name>
    <dbReference type="NCBI Taxonomy" id="669021"/>
    <lineage>
        <taxon>Eukaryota</taxon>
        <taxon>Fungi</taxon>
        <taxon>Dikarya</taxon>
        <taxon>Ascomycota</taxon>
        <taxon>Pezizomycotina</taxon>
        <taxon>Sordariomycetes</taxon>
        <taxon>Sordariomycetidae</taxon>
        <taxon>Sordariales</taxon>
        <taxon>Chaetomiaceae</taxon>
        <taxon>Chaetomidium</taxon>
    </lineage>
</organism>
<evidence type="ECO:0000256" key="16">
    <source>
        <dbReference type="ARBA" id="ARBA00023034"/>
    </source>
</evidence>
<dbReference type="GO" id="GO:0006888">
    <property type="term" value="P:endoplasmic reticulum to Golgi vesicle-mediated transport"/>
    <property type="evidence" value="ECO:0007669"/>
    <property type="project" value="TreeGrafter"/>
</dbReference>
<dbReference type="InterPro" id="IPR017106">
    <property type="entry name" value="Coatomer_gsu"/>
</dbReference>
<dbReference type="Proteomes" id="UP001302745">
    <property type="component" value="Unassembled WGS sequence"/>
</dbReference>
<dbReference type="SUPFAM" id="SSF49348">
    <property type="entry name" value="Clathrin adaptor appendage domain"/>
    <property type="match status" value="1"/>
</dbReference>
<keyword evidence="12" id="KW-0677">Repeat</keyword>
<keyword evidence="13" id="KW-0931">ER-Golgi transport</keyword>
<dbReference type="Pfam" id="PF01602">
    <property type="entry name" value="Adaptin_N"/>
    <property type="match status" value="1"/>
</dbReference>
<keyword evidence="18" id="KW-0968">Cytoplasmic vesicle</keyword>
<dbReference type="GO" id="GO:0005198">
    <property type="term" value="F:structural molecule activity"/>
    <property type="evidence" value="ECO:0007669"/>
    <property type="project" value="InterPro"/>
</dbReference>
<accession>A0AAN6VNK4</accession>
<evidence type="ECO:0000313" key="30">
    <source>
        <dbReference type="EMBL" id="KAK4154892.1"/>
    </source>
</evidence>
<comment type="cofactor">
    <cofactor evidence="1">
        <name>Mg(2+)</name>
        <dbReference type="ChEBI" id="CHEBI:18420"/>
    </cofactor>
</comment>
<evidence type="ECO:0000256" key="4">
    <source>
        <dbReference type="ARBA" id="ARBA00004347"/>
    </source>
</evidence>
<feature type="transmembrane region" description="Helical" evidence="26">
    <location>
        <begin position="1238"/>
        <end position="1260"/>
    </location>
</feature>
<feature type="region of interest" description="Disordered" evidence="25">
    <location>
        <begin position="609"/>
        <end position="638"/>
    </location>
</feature>
<feature type="transmembrane region" description="Helical" evidence="26">
    <location>
        <begin position="1206"/>
        <end position="1226"/>
    </location>
</feature>
<comment type="similarity">
    <text evidence="5 24">Belongs to the CDP-alcohol phosphatidyltransferase class-I family.</text>
</comment>
<evidence type="ECO:0000256" key="2">
    <source>
        <dbReference type="ARBA" id="ARBA00004127"/>
    </source>
</evidence>
<proteinExistence type="inferred from homology"/>
<comment type="caution">
    <text evidence="30">The sequence shown here is derived from an EMBL/GenBank/DDBJ whole genome shotgun (WGS) entry which is preliminary data.</text>
</comment>
<evidence type="ECO:0000256" key="18">
    <source>
        <dbReference type="ARBA" id="ARBA00023329"/>
    </source>
</evidence>
<evidence type="ECO:0000256" key="8">
    <source>
        <dbReference type="ARBA" id="ARBA00022490"/>
    </source>
</evidence>
<dbReference type="InterPro" id="IPR043130">
    <property type="entry name" value="CDP-OH_PTrfase_TM_dom"/>
</dbReference>
<dbReference type="InterPro" id="IPR011989">
    <property type="entry name" value="ARM-like"/>
</dbReference>
<evidence type="ECO:0000256" key="14">
    <source>
        <dbReference type="ARBA" id="ARBA00022927"/>
    </source>
</evidence>
<dbReference type="GO" id="GO:0006891">
    <property type="term" value="P:intra-Golgi vesicle-mediated transport"/>
    <property type="evidence" value="ECO:0007669"/>
    <property type="project" value="TreeGrafter"/>
</dbReference>
<keyword evidence="11 26" id="KW-0812">Transmembrane</keyword>
<keyword evidence="31" id="KW-1185">Reference proteome</keyword>
<dbReference type="FunFam" id="2.60.40.1480:FF:000001">
    <property type="entry name" value="Coatomer subunit gamma"/>
    <property type="match status" value="1"/>
</dbReference>
<protein>
    <recommendedName>
        <fullName evidence="21">diacylglycerol cholinephosphotransferase</fullName>
        <ecNumber evidence="21">2.7.8.2</ecNumber>
    </recommendedName>
    <alternativeName>
        <fullName evidence="23">Gamma-coat protein</fullName>
    </alternativeName>
</protein>
<keyword evidence="17 26" id="KW-0472">Membrane</keyword>
<comment type="catalytic activity">
    <reaction evidence="22">
        <text>CDP-N,N-dimethylethanolamine + a 1,2-diacyl-sn-glycerol = a 1,2-diacyl-sn-glycero-3-phospho-N,N-dimethylethanolamine + CMP + H(+)</text>
        <dbReference type="Rhea" id="RHEA:33775"/>
        <dbReference type="ChEBI" id="CHEBI:15378"/>
        <dbReference type="ChEBI" id="CHEBI:17815"/>
        <dbReference type="ChEBI" id="CHEBI:60377"/>
        <dbReference type="ChEBI" id="CHEBI:64572"/>
        <dbReference type="ChEBI" id="CHEBI:65117"/>
    </reaction>
    <physiologicalReaction direction="left-to-right" evidence="22">
        <dbReference type="Rhea" id="RHEA:33776"/>
    </physiologicalReaction>
</comment>
<evidence type="ECO:0000259" key="29">
    <source>
        <dbReference type="Pfam" id="PF16381"/>
    </source>
</evidence>
<evidence type="ECO:0000256" key="9">
    <source>
        <dbReference type="ARBA" id="ARBA00022553"/>
    </source>
</evidence>
<evidence type="ECO:0000256" key="17">
    <source>
        <dbReference type="ARBA" id="ARBA00023136"/>
    </source>
</evidence>
<evidence type="ECO:0000256" key="12">
    <source>
        <dbReference type="ARBA" id="ARBA00022737"/>
    </source>
</evidence>
<dbReference type="PANTHER" id="PTHR10261">
    <property type="entry name" value="COATOMER SUBUNIT GAMMA"/>
    <property type="match status" value="1"/>
</dbReference>
<dbReference type="GO" id="GO:0006886">
    <property type="term" value="P:intracellular protein transport"/>
    <property type="evidence" value="ECO:0007669"/>
    <property type="project" value="InterPro"/>
</dbReference>
<sequence length="1339" mass="148315">MSYGKKDEDADSGLVKIDRTQVFQEARLFNTSPIQPRRCRVLLTKIALLLYTGEKFPTTEATTLFFGISKLFQNKDASLRQMVHLVIKELASSAEDIIMVTSTIMKDTGGSTDSIYRPNAIRALCRIIDATTVQSIERVMKTAIVDKNPSVSSSALVSSYHLLPIARDVVKRWQSETQEAAASNKSSSGFSLGFSSSSGNLPVNNSTMAQYHAIGLLYQMRMHDRMALVKMVQQFGAAGAMKNPAAIIMLVRLASQLAEEDPQLRKPMMQLLDGWLRHKSEMVNFEAAKAISDMRDVTDAEVTQAVHVLQLFLSSPRAVTKFAALRILHNIASFKPQVVNVCNPDIELLISNSNRSIATFAITTLLKTGNEASVDRLMKQISSLMSEITDEFKITIVEAIRTLCLKFPSKQAGMLQFLSGILRDEGGYEFKRAVVESMFDLIKFVPDSKEEALAHLCEFIEDCEFTKLAVRILHLLGLEGPKTSQPTKYIRYIYNRVVLENAIVRAAAVTALAKFGVAQKDPEVKASVDVLLTRCLDDVDDEVRDRAALNLRLMHEEDELATRFVKNDNMFSLSSFEHQLVMYVTSDDKSAFDAAFDISKIPVVTREQADAEDRTKKLTATTPSLKPPKVGPSKAAPSAAEAAASASAAAQKYAVELMQIPEMNEFGNVLKSSPLVELTESETEYVVGVVKHIFKEHIVLQYEVKNTLPATVLENVSVEAKPSDDEELEEVFIIPAEKLETDVPGKIYVAFRKINGEESLPVSTVSNILRFTSKEIDPTTNEPEESGYDDEYEVSEFDLSGSDYVIPTFASNFSHVWEQVGAQGEEAEETLQLSGMKSIPEATEQLTKALSLQPLEGTDVPVNQTTHTLKLLGKTVNGGRVVANVRMAYSSKTGVTTKITVRSDEEGVAALVVASMVYVRQEYLPNLRQYKYSSVDHSLVSRYILKPFYTNVVIKCFPMNMAPNLITLTGFMFVVANFLTLLWYNPTLDQDCPTWVYYSWAAGLFLYQTFDAVDGTQARRTHQSGPLGELFDHGVDALNTCLEVLLFAGATNMGQSWKTVATLFASLLTFYVQTWDEYHTKTLTLGIVNGPVEGILTVISVYALTGYMGGASFWNQGMLAAFHIPQTLTASGITIPPPLYNLTFTEWYMVQGTIVLVYNTVESARNVIRARRARGDRSRYALVGLGPFFATWAFIAAYLALQPTILHGHLIPFAVFAGMVNAYSVGQMITAHLVKLPFPYWNVMVVPLACGVIDSLGPLLQQHSPVPQWRLGWPSALGDGVYQVAFMFCMLGMAAGVYGSFVVDVIVTICDYLDIWCLTIKHPWVEGQEENGDADKKKQ</sequence>
<evidence type="ECO:0000256" key="11">
    <source>
        <dbReference type="ARBA" id="ARBA00022692"/>
    </source>
</evidence>
<evidence type="ECO:0000256" key="21">
    <source>
        <dbReference type="ARBA" id="ARBA00038987"/>
    </source>
</evidence>
<feature type="domain" description="Coatomer subunit gamma C-terminal" evidence="29">
    <location>
        <begin position="802"/>
        <end position="915"/>
    </location>
</feature>
<dbReference type="GO" id="GO:0005783">
    <property type="term" value="C:endoplasmic reticulum"/>
    <property type="evidence" value="ECO:0007669"/>
    <property type="project" value="TreeGrafter"/>
</dbReference>
<evidence type="ECO:0000256" key="6">
    <source>
        <dbReference type="ARBA" id="ARBA00010720"/>
    </source>
</evidence>
<evidence type="ECO:0000259" key="28">
    <source>
        <dbReference type="Pfam" id="PF08752"/>
    </source>
</evidence>
<dbReference type="FunFam" id="3.30.310.10:FF:000008">
    <property type="entry name" value="Coatomer subunit gamma"/>
    <property type="match status" value="1"/>
</dbReference>
<gene>
    <name evidence="30" type="ORF">C8A00DRAFT_42432</name>
</gene>
<evidence type="ECO:0000256" key="19">
    <source>
        <dbReference type="ARBA" id="ARBA00025536"/>
    </source>
</evidence>
<evidence type="ECO:0000256" key="7">
    <source>
        <dbReference type="ARBA" id="ARBA00022448"/>
    </source>
</evidence>
<dbReference type="InterPro" id="IPR012295">
    <property type="entry name" value="TBP_dom_sf"/>
</dbReference>
<keyword evidence="7" id="KW-0813">Transport</keyword>
<reference evidence="30" key="2">
    <citation type="submission" date="2023-05" db="EMBL/GenBank/DDBJ databases">
        <authorList>
            <consortium name="Lawrence Berkeley National Laboratory"/>
            <person name="Steindorff A."/>
            <person name="Hensen N."/>
            <person name="Bonometti L."/>
            <person name="Westerberg I."/>
            <person name="Brannstrom I.O."/>
            <person name="Guillou S."/>
            <person name="Cros-Aarteil S."/>
            <person name="Calhoun S."/>
            <person name="Haridas S."/>
            <person name="Kuo A."/>
            <person name="Mondo S."/>
            <person name="Pangilinan J."/>
            <person name="Riley R."/>
            <person name="Labutti K."/>
            <person name="Andreopoulos B."/>
            <person name="Lipzen A."/>
            <person name="Chen C."/>
            <person name="Yanf M."/>
            <person name="Daum C."/>
            <person name="Ng V."/>
            <person name="Clum A."/>
            <person name="Ohm R."/>
            <person name="Martin F."/>
            <person name="Silar P."/>
            <person name="Natvig D."/>
            <person name="Lalanne C."/>
            <person name="Gautier V."/>
            <person name="Ament-Velasquez S.L."/>
            <person name="Kruys A."/>
            <person name="Hutchinson M.I."/>
            <person name="Powell A.J."/>
            <person name="Barry K."/>
            <person name="Miller A.N."/>
            <person name="Grigoriev I.V."/>
            <person name="Debuchy R."/>
            <person name="Gladieux P."/>
            <person name="Thoren M.H."/>
            <person name="Johannesson H."/>
        </authorList>
    </citation>
    <scope>NUCLEOTIDE SEQUENCE</scope>
    <source>
        <strain evidence="30">CBS 538.74</strain>
    </source>
</reference>
<dbReference type="Gene3D" id="2.60.40.1480">
    <property type="entry name" value="Coatomer, gamma subunit, appendage domain"/>
    <property type="match status" value="1"/>
</dbReference>
<feature type="domain" description="Coatomer gamma subunit appendage Ig-like subdomain" evidence="28">
    <location>
        <begin position="651"/>
        <end position="799"/>
    </location>
</feature>
<dbReference type="GO" id="GO:0004142">
    <property type="term" value="F:diacylglycerol cholinephosphotransferase activity"/>
    <property type="evidence" value="ECO:0007669"/>
    <property type="project" value="UniProtKB-EC"/>
</dbReference>
<dbReference type="SUPFAM" id="SSF55711">
    <property type="entry name" value="Subdomain of clathrin and coatomer appendage domain"/>
    <property type="match status" value="1"/>
</dbReference>
<dbReference type="EC" id="2.7.8.2" evidence="21"/>
<dbReference type="FunFam" id="1.25.10.10:FF:000071">
    <property type="entry name" value="Coatomer subunit gamma"/>
    <property type="match status" value="1"/>
</dbReference>
<dbReference type="InterPro" id="IPR002553">
    <property type="entry name" value="Clathrin/coatomer_adapt-like_N"/>
</dbReference>